<evidence type="ECO:0000256" key="3">
    <source>
        <dbReference type="ARBA" id="ARBA00022692"/>
    </source>
</evidence>
<comment type="subcellular location">
    <subcellularLocation>
        <location evidence="1">Cell membrane</location>
        <topology evidence="1">Multi-pass membrane protein</topology>
    </subcellularLocation>
</comment>
<gene>
    <name evidence="6" type="ORF">ENP47_12225</name>
</gene>
<dbReference type="Pfam" id="PF13520">
    <property type="entry name" value="AA_permease_2"/>
    <property type="match status" value="1"/>
</dbReference>
<sequence>MSARLFVRQSSGLVRSISALDAFIGNLLIINLVITATQIVLMPWLFPGLNLPLSVLLTAPLVLLPGAVYLLYGLAMPRSGGDYVYISRTLHPALGFAANCSVVLWNMSWMGAYANWVTTQGIAASLSITGTLFGSSGLTELADRLATPWVTLLIGTLVNVILALVLISGLRRALLVQRTLFVLAFASLALGVLVVALSSHADFLARAERFFDPAALEQAARQSGLEFPASWNDPLQTLYATGLNALALLFMWFVQYAGGEIQNVRRTLPRAVLGSLAAGTAMITLMAWAAAKTFGPDFLAVFNHVFSNAPDSYPFPVAPSWQLLQSLLTENPLLVWLMAVAFIAWPMAAIIMNHLANSRCMFAWAFDRLLPEQLAEVNERTGSPVVAILLSAIGTELFLLVFTFWGDTATFFGGSTLGYLLAFGTTALAGLLWPFLRPESFRRSPAAVRLFGVPLIQLAGAGTLLYFAFLFWAFLTNPAFGLARLGIIGFALYWLIGLVIFLVSWQIRRRQGIDLSLVYREVPAE</sequence>
<keyword evidence="3" id="KW-0812">Transmembrane</keyword>
<dbReference type="PIRSF" id="PIRSF006060">
    <property type="entry name" value="AA_transporter"/>
    <property type="match status" value="1"/>
</dbReference>
<dbReference type="GO" id="GO:0005886">
    <property type="term" value="C:plasma membrane"/>
    <property type="evidence" value="ECO:0007669"/>
    <property type="project" value="UniProtKB-SubCell"/>
</dbReference>
<dbReference type="InterPro" id="IPR050367">
    <property type="entry name" value="APC_superfamily"/>
</dbReference>
<keyword evidence="4" id="KW-1133">Transmembrane helix</keyword>
<dbReference type="InterPro" id="IPR002293">
    <property type="entry name" value="AA/rel_permease1"/>
</dbReference>
<dbReference type="EMBL" id="DSJL01000011">
    <property type="protein sequence ID" value="HEF66344.1"/>
    <property type="molecule type" value="Genomic_DNA"/>
</dbReference>
<dbReference type="PANTHER" id="PTHR42770:SF7">
    <property type="entry name" value="MEMBRANE PROTEIN"/>
    <property type="match status" value="1"/>
</dbReference>
<name>A0A7C2B5V6_THERO</name>
<evidence type="ECO:0000256" key="1">
    <source>
        <dbReference type="ARBA" id="ARBA00004651"/>
    </source>
</evidence>
<reference evidence="6" key="1">
    <citation type="journal article" date="2020" name="mSystems">
        <title>Genome- and Community-Level Interaction Insights into Carbon Utilization and Element Cycling Functions of Hydrothermarchaeota in Hydrothermal Sediment.</title>
        <authorList>
            <person name="Zhou Z."/>
            <person name="Liu Y."/>
            <person name="Xu W."/>
            <person name="Pan J."/>
            <person name="Luo Z.H."/>
            <person name="Li M."/>
        </authorList>
    </citation>
    <scope>NUCLEOTIDE SEQUENCE [LARGE SCALE GENOMIC DNA]</scope>
    <source>
        <strain evidence="6">SpSt-222</strain>
    </source>
</reference>
<comment type="caution">
    <text evidence="6">The sequence shown here is derived from an EMBL/GenBank/DDBJ whole genome shotgun (WGS) entry which is preliminary data.</text>
</comment>
<accession>A0A7C2B5V6</accession>
<dbReference type="AlphaFoldDB" id="A0A7C2B5V6"/>
<organism evidence="6">
    <name type="scientific">Thermomicrobium roseum</name>
    <dbReference type="NCBI Taxonomy" id="500"/>
    <lineage>
        <taxon>Bacteria</taxon>
        <taxon>Pseudomonadati</taxon>
        <taxon>Thermomicrobiota</taxon>
        <taxon>Thermomicrobia</taxon>
        <taxon>Thermomicrobiales</taxon>
        <taxon>Thermomicrobiaceae</taxon>
        <taxon>Thermomicrobium</taxon>
    </lineage>
</organism>
<dbReference type="PANTHER" id="PTHR42770">
    <property type="entry name" value="AMINO ACID TRANSPORTER-RELATED"/>
    <property type="match status" value="1"/>
</dbReference>
<dbReference type="Gene3D" id="1.20.1740.10">
    <property type="entry name" value="Amino acid/polyamine transporter I"/>
    <property type="match status" value="1"/>
</dbReference>
<protein>
    <submittedName>
        <fullName evidence="6">APC family permease</fullName>
    </submittedName>
</protein>
<evidence type="ECO:0000256" key="2">
    <source>
        <dbReference type="ARBA" id="ARBA00022475"/>
    </source>
</evidence>
<evidence type="ECO:0000256" key="4">
    <source>
        <dbReference type="ARBA" id="ARBA00022989"/>
    </source>
</evidence>
<proteinExistence type="predicted"/>
<keyword evidence="2" id="KW-1003">Cell membrane</keyword>
<dbReference type="GO" id="GO:0022857">
    <property type="term" value="F:transmembrane transporter activity"/>
    <property type="evidence" value="ECO:0007669"/>
    <property type="project" value="InterPro"/>
</dbReference>
<evidence type="ECO:0000313" key="6">
    <source>
        <dbReference type="EMBL" id="HEF66344.1"/>
    </source>
</evidence>
<evidence type="ECO:0000256" key="5">
    <source>
        <dbReference type="ARBA" id="ARBA00023136"/>
    </source>
</evidence>
<keyword evidence="5" id="KW-0472">Membrane</keyword>